<dbReference type="Pfam" id="PF25224">
    <property type="entry name" value="DUF7842"/>
    <property type="match status" value="1"/>
</dbReference>
<evidence type="ECO:0000256" key="1">
    <source>
        <dbReference type="SAM" id="SignalP"/>
    </source>
</evidence>
<feature type="domain" description="DUF7840" evidence="3">
    <location>
        <begin position="400"/>
        <end position="616"/>
    </location>
</feature>
<gene>
    <name evidence="6" type="ORF">CHH28_15380</name>
</gene>
<dbReference type="OrthoDB" id="9759948at2"/>
<dbReference type="InterPro" id="IPR057162">
    <property type="entry name" value="DUF7840"/>
</dbReference>
<proteinExistence type="predicted"/>
<organism evidence="6 7">
    <name type="scientific">Bacterioplanes sanyensis</name>
    <dbReference type="NCBI Taxonomy" id="1249553"/>
    <lineage>
        <taxon>Bacteria</taxon>
        <taxon>Pseudomonadati</taxon>
        <taxon>Pseudomonadota</taxon>
        <taxon>Gammaproteobacteria</taxon>
        <taxon>Oceanospirillales</taxon>
        <taxon>Oceanospirillaceae</taxon>
        <taxon>Bacterioplanes</taxon>
    </lineage>
</organism>
<dbReference type="Pfam" id="PF25222">
    <property type="entry name" value="DUF7840"/>
    <property type="match status" value="1"/>
</dbReference>
<feature type="chain" id="PRO_5012036114" evidence="1">
    <location>
        <begin position="24"/>
        <end position="617"/>
    </location>
</feature>
<dbReference type="RefSeq" id="WP_094061142.1">
    <property type="nucleotide sequence ID" value="NZ_CP022530.1"/>
</dbReference>
<dbReference type="InterPro" id="IPR057164">
    <property type="entry name" value="DUF7842"/>
</dbReference>
<accession>A0A222FLT7</accession>
<dbReference type="Pfam" id="PF13387">
    <property type="entry name" value="Lnb_N"/>
    <property type="match status" value="1"/>
</dbReference>
<feature type="domain" description="DUF7843" evidence="5">
    <location>
        <begin position="32"/>
        <end position="108"/>
    </location>
</feature>
<evidence type="ECO:0000313" key="7">
    <source>
        <dbReference type="Proteomes" id="UP000202440"/>
    </source>
</evidence>
<feature type="domain" description="DUF7842" evidence="4">
    <location>
        <begin position="300"/>
        <end position="388"/>
    </location>
</feature>
<evidence type="ECO:0000259" key="5">
    <source>
        <dbReference type="Pfam" id="PF25225"/>
    </source>
</evidence>
<feature type="signal peptide" evidence="1">
    <location>
        <begin position="1"/>
        <end position="23"/>
    </location>
</feature>
<dbReference type="KEGG" id="bsan:CHH28_15380"/>
<dbReference type="AlphaFoldDB" id="A0A222FLT7"/>
<protein>
    <submittedName>
        <fullName evidence="6">Uncharacterized protein</fullName>
    </submittedName>
</protein>
<evidence type="ECO:0000313" key="6">
    <source>
        <dbReference type="EMBL" id="ASP39968.1"/>
    </source>
</evidence>
<reference evidence="6 7" key="1">
    <citation type="submission" date="2017-07" db="EMBL/GenBank/DDBJ databases">
        <title>Annotated genome sequence of Bacterioplanes sanyensis isolated from Red Sea.</title>
        <authorList>
            <person name="Rehman Z.U."/>
        </authorList>
    </citation>
    <scope>NUCLEOTIDE SEQUENCE [LARGE SCALE GENOMIC DNA]</scope>
    <source>
        <strain evidence="6 7">NV9</strain>
    </source>
</reference>
<evidence type="ECO:0000259" key="4">
    <source>
        <dbReference type="Pfam" id="PF25224"/>
    </source>
</evidence>
<name>A0A222FLT7_9GAMM</name>
<keyword evidence="7" id="KW-1185">Reference proteome</keyword>
<sequence>MKWSVSIRQAMVLLLLYSGVCVASNDASTFEALAQHKQWQHLLHYRLHWNGEVYSQNDSDEFFLHPTGKYDALAELNAAVRAFSITDMADDESAQCRFPARYEWLKQQLNDHAFIDQPCPDFDRWAKEIAAHSLTLIFPASHINSPSSMYGHTLVRMDREDPASSKLLAYSVNFAANADPTDNELVFSYKGLTGGYPGVVSVLPYYVKTNEYQHMEYRDVWEYPLNLSPAEVDQFVRHIWETQDTEFDYFFFDENCSYRLLALIDAATERADLTDDFFLTAVPVDTIRALDDQGFVAGAVYRASAASQLNAASDQVSKQVREVSRVLVESDDDIDTLLQSLSAKQQVQALELSHAYARYLAVKKKKASPELRRRTLALLSARAKRPIESGFQPAAQPGLRDDQGHQTRRFALAAGQTEHGFVDLHWRPAYHDVMDLLDGFVPGSQIQMGATELRAWDTDDIRLQRLTVIDVLSLSQRDFYQRPTAWGVSGGAKRFVGRESPLHGYLHVAFGQAVGLAGGRLYGLAETQLLVDNQIEEGYQLTLGPRAGWLYQSHLLNANIEGNWQPSVAGDNRERHEVLARLGLRLTSQSQLRAEWIRQWQQETTNNEWRVSWQQYF</sequence>
<feature type="domain" description="Lnb N-terminal periplasmic" evidence="2">
    <location>
        <begin position="122"/>
        <end position="292"/>
    </location>
</feature>
<dbReference type="EMBL" id="CP022530">
    <property type="protein sequence ID" value="ASP39968.1"/>
    <property type="molecule type" value="Genomic_DNA"/>
</dbReference>
<dbReference type="InterPro" id="IPR025178">
    <property type="entry name" value="Lnb_N"/>
</dbReference>
<dbReference type="InterPro" id="IPR057165">
    <property type="entry name" value="DUF7843"/>
</dbReference>
<evidence type="ECO:0000259" key="2">
    <source>
        <dbReference type="Pfam" id="PF13387"/>
    </source>
</evidence>
<dbReference type="Proteomes" id="UP000202440">
    <property type="component" value="Chromosome"/>
</dbReference>
<keyword evidence="1" id="KW-0732">Signal</keyword>
<dbReference type="Pfam" id="PF25225">
    <property type="entry name" value="DUF7843"/>
    <property type="match status" value="1"/>
</dbReference>
<evidence type="ECO:0000259" key="3">
    <source>
        <dbReference type="Pfam" id="PF25222"/>
    </source>
</evidence>